<organism evidence="2 3">
    <name type="scientific">Agrobacterium tumefaciens</name>
    <dbReference type="NCBI Taxonomy" id="358"/>
    <lineage>
        <taxon>Bacteria</taxon>
        <taxon>Pseudomonadati</taxon>
        <taxon>Pseudomonadota</taxon>
        <taxon>Alphaproteobacteria</taxon>
        <taxon>Hyphomicrobiales</taxon>
        <taxon>Rhizobiaceae</taxon>
        <taxon>Rhizobium/Agrobacterium group</taxon>
        <taxon>Agrobacterium</taxon>
        <taxon>Agrobacterium tumefaciens complex</taxon>
    </lineage>
</organism>
<evidence type="ECO:0000313" key="3">
    <source>
        <dbReference type="Proteomes" id="UP000077098"/>
    </source>
</evidence>
<reference evidence="2 3" key="1">
    <citation type="submission" date="2016-05" db="EMBL/GenBank/DDBJ databases">
        <authorList>
            <person name="Lavstsen T."/>
            <person name="Jespersen J.S."/>
        </authorList>
    </citation>
    <scope>NUCLEOTIDE SEQUENCE [LARGE SCALE GENOMIC DNA]</scope>
    <source>
        <strain evidence="2 3">KCJ1736</strain>
    </source>
</reference>
<evidence type="ECO:0000313" key="2">
    <source>
        <dbReference type="EMBL" id="OAE43824.1"/>
    </source>
</evidence>
<comment type="caution">
    <text evidence="2">The sequence shown here is derived from an EMBL/GenBank/DDBJ whole genome shotgun (WGS) entry which is preliminary data.</text>
</comment>
<dbReference type="RefSeq" id="WP_063949827.1">
    <property type="nucleotide sequence ID" value="NZ_JBJDNA010000001.1"/>
</dbReference>
<proteinExistence type="predicted"/>
<sequence length="185" mass="19797">MAISVISDLVMDVVRAADPLEVQVAQEKLKANKAAFAATSLADSGKGFGAAVDMLDGASSKAGLGNTNIRSARTEIPETYRKYEASVLQTFVANMLPKDSEEVYGKGNAGEIWKSMMAEQFADTISRNGGVGIAEQAYKDALRKAESKGITDVSMNEKDHNAAIRMVAEFERQVLGVSNDKTDEA</sequence>
<protein>
    <submittedName>
        <fullName evidence="2">Rod-binding protein</fullName>
    </submittedName>
</protein>
<accession>A0A176X9R7</accession>
<evidence type="ECO:0000259" key="1">
    <source>
        <dbReference type="Pfam" id="PF10135"/>
    </source>
</evidence>
<gene>
    <name evidence="2" type="ORF">A7J57_05545</name>
</gene>
<dbReference type="Pfam" id="PF10135">
    <property type="entry name" value="Rod-binding"/>
    <property type="match status" value="1"/>
</dbReference>
<dbReference type="InterPro" id="IPR019301">
    <property type="entry name" value="Flagellar_prot_FlgJ_N"/>
</dbReference>
<dbReference type="Proteomes" id="UP000077098">
    <property type="component" value="Unassembled WGS sequence"/>
</dbReference>
<dbReference type="EMBL" id="LXPS01000022">
    <property type="protein sequence ID" value="OAE43824.1"/>
    <property type="molecule type" value="Genomic_DNA"/>
</dbReference>
<name>A0A176X9R7_AGRTU</name>
<feature type="domain" description="Flagellar protein FlgJ N-terminal" evidence="1">
    <location>
        <begin position="100"/>
        <end position="139"/>
    </location>
</feature>
<dbReference type="AlphaFoldDB" id="A0A176X9R7"/>